<evidence type="ECO:0000256" key="2">
    <source>
        <dbReference type="SAM" id="MobiDB-lite"/>
    </source>
</evidence>
<gene>
    <name evidence="4" type="ORF">ACEG43_30835</name>
</gene>
<evidence type="ECO:0000259" key="3">
    <source>
        <dbReference type="Pfam" id="PF02737"/>
    </source>
</evidence>
<dbReference type="PANTHER" id="PTHR48075">
    <property type="entry name" value="3-HYDROXYACYL-COA DEHYDROGENASE FAMILY PROTEIN"/>
    <property type="match status" value="1"/>
</dbReference>
<evidence type="ECO:0000313" key="5">
    <source>
        <dbReference type="Proteomes" id="UP001571476"/>
    </source>
</evidence>
<organism evidence="4 5">
    <name type="scientific">Streptomyces aureus</name>
    <dbReference type="NCBI Taxonomy" id="193461"/>
    <lineage>
        <taxon>Bacteria</taxon>
        <taxon>Bacillati</taxon>
        <taxon>Actinomycetota</taxon>
        <taxon>Actinomycetes</taxon>
        <taxon>Kitasatosporales</taxon>
        <taxon>Streptomycetaceae</taxon>
        <taxon>Streptomyces</taxon>
    </lineage>
</organism>
<comment type="similarity">
    <text evidence="1">Belongs to the 3-hydroxyacyl-CoA dehydrogenase family.</text>
</comment>
<dbReference type="Pfam" id="PF02737">
    <property type="entry name" value="3HCDH_N"/>
    <property type="match status" value="1"/>
</dbReference>
<accession>A0ABV4SQR8</accession>
<sequence length="99" mass="10621">MVEDPEAILTSNTSSILIMKLAGAAGRPDQVMGTHFFNPVRAMPLVELVGSRHTSDASMDRAESWVAQTPWASSRSAPRTGPASSSTRCWCRICCPPCA</sequence>
<feature type="region of interest" description="Disordered" evidence="2">
    <location>
        <begin position="67"/>
        <end position="87"/>
    </location>
</feature>
<dbReference type="InterPro" id="IPR006176">
    <property type="entry name" value="3-OHacyl-CoA_DH_NAD-bd"/>
</dbReference>
<feature type="domain" description="3-hydroxyacyl-CoA dehydrogenase NAD binding" evidence="3">
    <location>
        <begin position="4"/>
        <end position="68"/>
    </location>
</feature>
<name>A0ABV4SQR8_9ACTN</name>
<comment type="caution">
    <text evidence="4">The sequence shown here is derived from an EMBL/GenBank/DDBJ whole genome shotgun (WGS) entry which is preliminary data.</text>
</comment>
<dbReference type="Gene3D" id="3.40.50.720">
    <property type="entry name" value="NAD(P)-binding Rossmann-like Domain"/>
    <property type="match status" value="1"/>
</dbReference>
<dbReference type="EMBL" id="JBGOSP010000017">
    <property type="protein sequence ID" value="MFA3840536.1"/>
    <property type="molecule type" value="Genomic_DNA"/>
</dbReference>
<dbReference type="RefSeq" id="WP_372565067.1">
    <property type="nucleotide sequence ID" value="NZ_JBGOSP010000017.1"/>
</dbReference>
<dbReference type="Proteomes" id="UP001571476">
    <property type="component" value="Unassembled WGS sequence"/>
</dbReference>
<evidence type="ECO:0000313" key="4">
    <source>
        <dbReference type="EMBL" id="MFA3840536.1"/>
    </source>
</evidence>
<reference evidence="4 5" key="1">
    <citation type="submission" date="2024-08" db="EMBL/GenBank/DDBJ databases">
        <title>Genome sequence of Streptomyces aureus CACIA-1.46HGO.</title>
        <authorList>
            <person name="Evangelista-Martinez Z."/>
        </authorList>
    </citation>
    <scope>NUCLEOTIDE SEQUENCE [LARGE SCALE GENOMIC DNA]</scope>
    <source>
        <strain evidence="4 5">CACIA-1.46HGO</strain>
    </source>
</reference>
<dbReference type="InterPro" id="IPR036291">
    <property type="entry name" value="NAD(P)-bd_dom_sf"/>
</dbReference>
<keyword evidence="5" id="KW-1185">Reference proteome</keyword>
<dbReference type="SUPFAM" id="SSF51735">
    <property type="entry name" value="NAD(P)-binding Rossmann-fold domains"/>
    <property type="match status" value="1"/>
</dbReference>
<protein>
    <submittedName>
        <fullName evidence="4">3-hydroxyacyl-CoA dehydrogenase NAD-binding domain-containing protein</fullName>
    </submittedName>
</protein>
<dbReference type="PANTHER" id="PTHR48075:SF9">
    <property type="entry name" value="3-HYDROXYBUTYRYL-COA DEHYDROGENASE"/>
    <property type="match status" value="1"/>
</dbReference>
<evidence type="ECO:0000256" key="1">
    <source>
        <dbReference type="ARBA" id="ARBA00009463"/>
    </source>
</evidence>
<proteinExistence type="inferred from homology"/>